<sequence length="103" mass="12438">MGFVNIQLSQKILIFVIKFFVLQTLLSYSQHIDINILNKIRLSQSRNYLNKKYDEESLDSEQFQEIHSKIGIKEDGNNLLLMDLFRWYCLIFTQILCFEKRHY</sequence>
<accession>A0A8S1TP90</accession>
<reference evidence="1" key="1">
    <citation type="submission" date="2021-01" db="EMBL/GenBank/DDBJ databases">
        <authorList>
            <consortium name="Genoscope - CEA"/>
            <person name="William W."/>
        </authorList>
    </citation>
    <scope>NUCLEOTIDE SEQUENCE</scope>
</reference>
<dbReference type="Proteomes" id="UP000683925">
    <property type="component" value="Unassembled WGS sequence"/>
</dbReference>
<protein>
    <submittedName>
        <fullName evidence="1">Uncharacterized protein</fullName>
    </submittedName>
</protein>
<gene>
    <name evidence="1" type="ORF">POCTA_138.1.T0290244</name>
</gene>
<dbReference type="AlphaFoldDB" id="A0A8S1TP90"/>
<dbReference type="EMBL" id="CAJJDP010000029">
    <property type="protein sequence ID" value="CAD8154575.1"/>
    <property type="molecule type" value="Genomic_DNA"/>
</dbReference>
<organism evidence="1 2">
    <name type="scientific">Paramecium octaurelia</name>
    <dbReference type="NCBI Taxonomy" id="43137"/>
    <lineage>
        <taxon>Eukaryota</taxon>
        <taxon>Sar</taxon>
        <taxon>Alveolata</taxon>
        <taxon>Ciliophora</taxon>
        <taxon>Intramacronucleata</taxon>
        <taxon>Oligohymenophorea</taxon>
        <taxon>Peniculida</taxon>
        <taxon>Parameciidae</taxon>
        <taxon>Paramecium</taxon>
    </lineage>
</organism>
<keyword evidence="2" id="KW-1185">Reference proteome</keyword>
<comment type="caution">
    <text evidence="1">The sequence shown here is derived from an EMBL/GenBank/DDBJ whole genome shotgun (WGS) entry which is preliminary data.</text>
</comment>
<evidence type="ECO:0000313" key="2">
    <source>
        <dbReference type="Proteomes" id="UP000683925"/>
    </source>
</evidence>
<proteinExistence type="predicted"/>
<name>A0A8S1TP90_PAROT</name>
<evidence type="ECO:0000313" key="1">
    <source>
        <dbReference type="EMBL" id="CAD8154575.1"/>
    </source>
</evidence>